<sequence>MCIWLRTAALLDFWQTCPGARRRNIARRFTASAICFKLSSMDAICPRHVVRRRTAIDVREILASHCAIELRTHPRTPQNRAHVGSVTQSVSCYEVKREMASPAPRSPAPCPQEGLLPSALPRPAPSPCVLRAHVKANYKCVKRGYAGYGVLYRWARGNGWGRMTSTTYVCDVGAMHMLSASANARAAHAQMQMS</sequence>
<protein>
    <submittedName>
        <fullName evidence="1">Uncharacterized protein</fullName>
    </submittedName>
</protein>
<evidence type="ECO:0000313" key="1">
    <source>
        <dbReference type="EMBL" id="TFY72918.1"/>
    </source>
</evidence>
<dbReference type="EMBL" id="SEOQ01000002">
    <property type="protein sequence ID" value="TFY72918.1"/>
    <property type="molecule type" value="Genomic_DNA"/>
</dbReference>
<comment type="caution">
    <text evidence="1">The sequence shown here is derived from an EMBL/GenBank/DDBJ whole genome shotgun (WGS) entry which is preliminary data.</text>
</comment>
<dbReference type="AlphaFoldDB" id="A0A4Y9ZGJ4"/>
<keyword evidence="2" id="KW-1185">Reference proteome</keyword>
<name>A0A4Y9ZGJ4_9AGAM</name>
<reference evidence="1 2" key="1">
    <citation type="submission" date="2019-02" db="EMBL/GenBank/DDBJ databases">
        <title>Genome sequencing of the rare red list fungi Dentipellis fragilis.</title>
        <authorList>
            <person name="Buettner E."/>
            <person name="Kellner H."/>
        </authorList>
    </citation>
    <scope>NUCLEOTIDE SEQUENCE [LARGE SCALE GENOMIC DNA]</scope>
    <source>
        <strain evidence="1 2">DSM 105465</strain>
    </source>
</reference>
<gene>
    <name evidence="1" type="ORF">EVG20_g109</name>
</gene>
<evidence type="ECO:0000313" key="2">
    <source>
        <dbReference type="Proteomes" id="UP000298327"/>
    </source>
</evidence>
<accession>A0A4Y9ZGJ4</accession>
<organism evidence="1 2">
    <name type="scientific">Dentipellis fragilis</name>
    <dbReference type="NCBI Taxonomy" id="205917"/>
    <lineage>
        <taxon>Eukaryota</taxon>
        <taxon>Fungi</taxon>
        <taxon>Dikarya</taxon>
        <taxon>Basidiomycota</taxon>
        <taxon>Agaricomycotina</taxon>
        <taxon>Agaricomycetes</taxon>
        <taxon>Russulales</taxon>
        <taxon>Hericiaceae</taxon>
        <taxon>Dentipellis</taxon>
    </lineage>
</organism>
<dbReference type="Proteomes" id="UP000298327">
    <property type="component" value="Unassembled WGS sequence"/>
</dbReference>
<proteinExistence type="predicted"/>